<organism evidence="2 3">
    <name type="scientific">Staphylothermus hellenicus (strain DSM 12710 / JCM 10830 / BK20S6-10-b1 / P8)</name>
    <dbReference type="NCBI Taxonomy" id="591019"/>
    <lineage>
        <taxon>Archaea</taxon>
        <taxon>Thermoproteota</taxon>
        <taxon>Thermoprotei</taxon>
        <taxon>Desulfurococcales</taxon>
        <taxon>Desulfurococcaceae</taxon>
        <taxon>Staphylothermus</taxon>
    </lineage>
</organism>
<proteinExistence type="inferred from homology"/>
<dbReference type="OrthoDB" id="373266at2157"/>
<keyword evidence="3" id="KW-1185">Reference proteome</keyword>
<dbReference type="Pfam" id="PF09341">
    <property type="entry name" value="Pcc1"/>
    <property type="match status" value="1"/>
</dbReference>
<gene>
    <name evidence="2" type="ordered locus">Shell_1606</name>
</gene>
<reference evidence="2 3" key="2">
    <citation type="journal article" date="2011" name="Stand. Genomic Sci.">
        <title>Complete genome sequence of Staphylothermus hellenicus P8.</title>
        <authorList>
            <person name="Anderson I."/>
            <person name="Wirth R."/>
            <person name="Lucas S."/>
            <person name="Copeland A."/>
            <person name="Lapidus A."/>
            <person name="Cheng J.F."/>
            <person name="Goodwin L."/>
            <person name="Pitluck S."/>
            <person name="Davenport K."/>
            <person name="Detter J.C."/>
            <person name="Han C."/>
            <person name="Tapia R."/>
            <person name="Land M."/>
            <person name="Hauser L."/>
            <person name="Pati A."/>
            <person name="Mikhailova N."/>
            <person name="Woyke T."/>
            <person name="Klenk H.P."/>
            <person name="Kyrpides N."/>
            <person name="Ivanova N."/>
        </authorList>
    </citation>
    <scope>NUCLEOTIDE SEQUENCE [LARGE SCALE GENOMIC DNA]</scope>
    <source>
        <strain evidence="3">DSM 12710 / JCM 10830 / BK20S6-10-b1 / P8</strain>
    </source>
</reference>
<dbReference type="GeneID" id="9234899"/>
<sequence length="85" mass="9685">MFKKAILELVISDRNEKLINAIYDALDPETKTPSPGCIVELSKEDLTELLLIIRCTRINMLRALHNSFLSTISMLLHVYNEVIKA</sequence>
<dbReference type="Gene3D" id="3.30.310.50">
    <property type="entry name" value="Alpha-D-phosphohexomutase, C-terminal domain"/>
    <property type="match status" value="1"/>
</dbReference>
<protein>
    <submittedName>
        <fullName evidence="2">Uncharacterized protein</fullName>
    </submittedName>
</protein>
<reference evidence="3" key="1">
    <citation type="submission" date="2010-05" db="EMBL/GenBank/DDBJ databases">
        <title>Complete sequence of Staphylothermus hellenicus DSM 12710.</title>
        <authorList>
            <consortium name="US DOE Joint Genome Institute"/>
            <person name="Lucas S."/>
            <person name="Copeland A."/>
            <person name="Lapidus A."/>
            <person name="Cheng J.-F."/>
            <person name="Bruce D."/>
            <person name="Goodwin L."/>
            <person name="Pitluck S."/>
            <person name="Davenport K."/>
            <person name="Detter J.C."/>
            <person name="Han C."/>
            <person name="Tapia R."/>
            <person name="Larimer F."/>
            <person name="Land M."/>
            <person name="Hauser L."/>
            <person name="Kyrpides N."/>
            <person name="Mikhailova N."/>
            <person name="Anderson I.J."/>
            <person name="Woyke T."/>
        </authorList>
    </citation>
    <scope>NUCLEOTIDE SEQUENCE [LARGE SCALE GENOMIC DNA]</scope>
    <source>
        <strain evidence="3">DSM 12710 / JCM 10830 / BK20S6-10-b1 / P8</strain>
    </source>
</reference>
<comment type="similarity">
    <text evidence="1">Belongs to the CTAG/PCC1 family.</text>
</comment>
<dbReference type="HOGENOM" id="CLU_2505106_0_0_2"/>
<evidence type="ECO:0000313" key="3">
    <source>
        <dbReference type="Proteomes" id="UP000002573"/>
    </source>
</evidence>
<dbReference type="RefSeq" id="WP_013143890.1">
    <property type="nucleotide sequence ID" value="NC_014205.1"/>
</dbReference>
<evidence type="ECO:0000313" key="2">
    <source>
        <dbReference type="EMBL" id="ADI32693.1"/>
    </source>
</evidence>
<dbReference type="Proteomes" id="UP000002573">
    <property type="component" value="Chromosome"/>
</dbReference>
<name>D7DA97_STAHD</name>
<dbReference type="InterPro" id="IPR015419">
    <property type="entry name" value="CTAG/Pcc1"/>
</dbReference>
<dbReference type="eggNOG" id="arCOG04414">
    <property type="taxonomic scope" value="Archaea"/>
</dbReference>
<dbReference type="KEGG" id="shc:Shell_1606"/>
<accession>D7DA97</accession>
<dbReference type="AlphaFoldDB" id="D7DA97"/>
<dbReference type="EMBL" id="CP002051">
    <property type="protein sequence ID" value="ADI32693.1"/>
    <property type="molecule type" value="Genomic_DNA"/>
</dbReference>
<dbReference type="STRING" id="591019.Shell_1606"/>
<evidence type="ECO:0000256" key="1">
    <source>
        <dbReference type="ARBA" id="ARBA00007073"/>
    </source>
</evidence>